<gene>
    <name evidence="2" type="ORF">HannXRQ_Chr14g0447391</name>
</gene>
<name>A0A251SIC8_HELAN</name>
<dbReference type="PANTHER" id="PTHR13343:SF28">
    <property type="entry name" value="PENTATRICOPEPTIDE REPEAT (PPR) SUPERFAMILY PROTEIN"/>
    <property type="match status" value="1"/>
</dbReference>
<evidence type="ECO:0000313" key="2">
    <source>
        <dbReference type="EMBL" id="OTF98596.1"/>
    </source>
</evidence>
<sequence>MISYYTMCLGSDIEGKEEDLDVNNGHRYEPGPSQDGPNSEEELQKDQVSGNETSYYKLEFVKNHLISAHGNQNFVEVEDFKRAKLDAIAHSAPKIISRLKSGGERTTLALKSLCWRCKGLQVEKKKMMVLKKKW</sequence>
<feature type="region of interest" description="Disordered" evidence="1">
    <location>
        <begin position="16"/>
        <end position="49"/>
    </location>
</feature>
<evidence type="ECO:0000313" key="3">
    <source>
        <dbReference type="Proteomes" id="UP000215914"/>
    </source>
</evidence>
<protein>
    <submittedName>
        <fullName evidence="2">Uncharacterized protein</fullName>
    </submittedName>
</protein>
<dbReference type="InParanoid" id="A0A251SIC8"/>
<proteinExistence type="predicted"/>
<dbReference type="PANTHER" id="PTHR13343">
    <property type="entry name" value="CREG1 PROTEIN"/>
    <property type="match status" value="1"/>
</dbReference>
<keyword evidence="3" id="KW-1185">Reference proteome</keyword>
<reference evidence="3" key="1">
    <citation type="journal article" date="2017" name="Nature">
        <title>The sunflower genome provides insights into oil metabolism, flowering and Asterid evolution.</title>
        <authorList>
            <person name="Badouin H."/>
            <person name="Gouzy J."/>
            <person name="Grassa C.J."/>
            <person name="Murat F."/>
            <person name="Staton S.E."/>
            <person name="Cottret L."/>
            <person name="Lelandais-Briere C."/>
            <person name="Owens G.L."/>
            <person name="Carrere S."/>
            <person name="Mayjonade B."/>
            <person name="Legrand L."/>
            <person name="Gill N."/>
            <person name="Kane N.C."/>
            <person name="Bowers J.E."/>
            <person name="Hubner S."/>
            <person name="Bellec A."/>
            <person name="Berard A."/>
            <person name="Berges H."/>
            <person name="Blanchet N."/>
            <person name="Boniface M.C."/>
            <person name="Brunel D."/>
            <person name="Catrice O."/>
            <person name="Chaidir N."/>
            <person name="Claudel C."/>
            <person name="Donnadieu C."/>
            <person name="Faraut T."/>
            <person name="Fievet G."/>
            <person name="Helmstetter N."/>
            <person name="King M."/>
            <person name="Knapp S.J."/>
            <person name="Lai Z."/>
            <person name="Le Paslier M.C."/>
            <person name="Lippi Y."/>
            <person name="Lorenzon L."/>
            <person name="Mandel J.R."/>
            <person name="Marage G."/>
            <person name="Marchand G."/>
            <person name="Marquand E."/>
            <person name="Bret-Mestries E."/>
            <person name="Morien E."/>
            <person name="Nambeesan S."/>
            <person name="Nguyen T."/>
            <person name="Pegot-Espagnet P."/>
            <person name="Pouilly N."/>
            <person name="Raftis F."/>
            <person name="Sallet E."/>
            <person name="Schiex T."/>
            <person name="Thomas J."/>
            <person name="Vandecasteele C."/>
            <person name="Vares D."/>
            <person name="Vear F."/>
            <person name="Vautrin S."/>
            <person name="Crespi M."/>
            <person name="Mangin B."/>
            <person name="Burke J.M."/>
            <person name="Salse J."/>
            <person name="Munos S."/>
            <person name="Vincourt P."/>
            <person name="Rieseberg L.H."/>
            <person name="Langlade N.B."/>
        </authorList>
    </citation>
    <scope>NUCLEOTIDE SEQUENCE [LARGE SCALE GENOMIC DNA]</scope>
    <source>
        <strain evidence="3">cv. SF193</strain>
    </source>
</reference>
<dbReference type="STRING" id="4232.A0A251SIC8"/>
<dbReference type="EMBL" id="CM007903">
    <property type="protein sequence ID" value="OTF98596.1"/>
    <property type="molecule type" value="Genomic_DNA"/>
</dbReference>
<dbReference type="AlphaFoldDB" id="A0A251SIC8"/>
<accession>A0A251SIC8</accession>
<evidence type="ECO:0000256" key="1">
    <source>
        <dbReference type="SAM" id="MobiDB-lite"/>
    </source>
</evidence>
<organism evidence="2 3">
    <name type="scientific">Helianthus annuus</name>
    <name type="common">Common sunflower</name>
    <dbReference type="NCBI Taxonomy" id="4232"/>
    <lineage>
        <taxon>Eukaryota</taxon>
        <taxon>Viridiplantae</taxon>
        <taxon>Streptophyta</taxon>
        <taxon>Embryophyta</taxon>
        <taxon>Tracheophyta</taxon>
        <taxon>Spermatophyta</taxon>
        <taxon>Magnoliopsida</taxon>
        <taxon>eudicotyledons</taxon>
        <taxon>Gunneridae</taxon>
        <taxon>Pentapetalae</taxon>
        <taxon>asterids</taxon>
        <taxon>campanulids</taxon>
        <taxon>Asterales</taxon>
        <taxon>Asteraceae</taxon>
        <taxon>Asteroideae</taxon>
        <taxon>Heliantheae alliance</taxon>
        <taxon>Heliantheae</taxon>
        <taxon>Helianthus</taxon>
    </lineage>
</organism>
<dbReference type="Proteomes" id="UP000215914">
    <property type="component" value="Chromosome 14"/>
</dbReference>